<reference evidence="1 2" key="1">
    <citation type="submission" date="2006-06" db="EMBL/GenBank/DDBJ databases">
        <authorList>
            <person name="Moran M.A."/>
            <person name="Ferriera S."/>
            <person name="Johnson J."/>
            <person name="Kravitz S."/>
            <person name="Beeson K."/>
            <person name="Sutton G."/>
            <person name="Rogers Y.-H."/>
            <person name="Friedman R."/>
            <person name="Frazier M."/>
            <person name="Venter J.C."/>
        </authorList>
    </citation>
    <scope>NUCLEOTIDE SEQUENCE [LARGE SCALE GENOMIC DNA]</scope>
    <source>
        <strain evidence="1 2">E-37</strain>
    </source>
</reference>
<dbReference type="RefSeq" id="WP_005858772.1">
    <property type="nucleotide sequence ID" value="NZ_AAYA01000006.1"/>
</dbReference>
<sequence>MRKTRGDAELLTRMKVRRKCRLRDIENAWFPFDFESAFDRDLSYSASFAAQGNLPKVEPVMEPGMAFMPMSGTARVFRFRTH</sequence>
<dbReference type="EMBL" id="AAYA01000006">
    <property type="protein sequence ID" value="EBA08034.1"/>
    <property type="molecule type" value="Genomic_DNA"/>
</dbReference>
<dbReference type="Proteomes" id="UP000005713">
    <property type="component" value="Unassembled WGS sequence"/>
</dbReference>
<dbReference type="AlphaFoldDB" id="A3K3C0"/>
<accession>A3K3C0</accession>
<evidence type="ECO:0000313" key="1">
    <source>
        <dbReference type="EMBL" id="EBA08034.1"/>
    </source>
</evidence>
<proteinExistence type="predicted"/>
<protein>
    <submittedName>
        <fullName evidence="1">Sarcosine oxidase, beta subunit family protein</fullName>
    </submittedName>
</protein>
<name>A3K3C0_SAGS3</name>
<keyword evidence="2" id="KW-1185">Reference proteome</keyword>
<organism evidence="1 2">
    <name type="scientific">Sagittula stellata (strain ATCC 700073 / DSM 11524 / E-37)</name>
    <dbReference type="NCBI Taxonomy" id="388399"/>
    <lineage>
        <taxon>Bacteria</taxon>
        <taxon>Pseudomonadati</taxon>
        <taxon>Pseudomonadota</taxon>
        <taxon>Alphaproteobacteria</taxon>
        <taxon>Rhodobacterales</taxon>
        <taxon>Roseobacteraceae</taxon>
        <taxon>Sagittula</taxon>
    </lineage>
</organism>
<comment type="caution">
    <text evidence="1">The sequence shown here is derived from an EMBL/GenBank/DDBJ whole genome shotgun (WGS) entry which is preliminary data.</text>
</comment>
<gene>
    <name evidence="1" type="ORF">SSE37_10839</name>
</gene>
<evidence type="ECO:0000313" key="2">
    <source>
        <dbReference type="Proteomes" id="UP000005713"/>
    </source>
</evidence>